<organism evidence="2 3">
    <name type="scientific">Flammeovirga kamogawensis</name>
    <dbReference type="NCBI Taxonomy" id="373891"/>
    <lineage>
        <taxon>Bacteria</taxon>
        <taxon>Pseudomonadati</taxon>
        <taxon>Bacteroidota</taxon>
        <taxon>Cytophagia</taxon>
        <taxon>Cytophagales</taxon>
        <taxon>Flammeovirgaceae</taxon>
        <taxon>Flammeovirga</taxon>
    </lineage>
</organism>
<dbReference type="Proteomes" id="UP000682802">
    <property type="component" value="Chromosome 2"/>
</dbReference>
<evidence type="ECO:0000313" key="3">
    <source>
        <dbReference type="Proteomes" id="UP000682802"/>
    </source>
</evidence>
<name>A0ABX8H363_9BACT</name>
<reference evidence="2 3" key="1">
    <citation type="submission" date="2021-05" db="EMBL/GenBank/DDBJ databases">
        <title>Comparative genomic studies on the polysaccharide-degrading batcterial strains of the Flammeovirga genus.</title>
        <authorList>
            <person name="Zewei F."/>
            <person name="Zheng Z."/>
            <person name="Yu L."/>
            <person name="Ruyue G."/>
            <person name="Yanhong M."/>
            <person name="Yuanyuan C."/>
            <person name="Jingyan G."/>
            <person name="Wenjun H."/>
        </authorList>
    </citation>
    <scope>NUCLEOTIDE SEQUENCE [LARGE SCALE GENOMIC DNA]</scope>
    <source>
        <strain evidence="2 3">YS10</strain>
    </source>
</reference>
<sequence>MQKFIISGAAGTGKTTLINAIAQKNIPSLPEVSRKVIQQEQRINSDGFPWANIEKYTDLVFHESVQNLFENTDAIFCDRSLIDAIAYLNHQGKPIPSKLAAFPFKEHYHKKVFFAMPWKDIYRTDNQRPESFEYHLSLSKVLFSTYNRYGFDLIQIPFGSVHARVKFVLNNVCL</sequence>
<dbReference type="SUPFAM" id="SSF52540">
    <property type="entry name" value="P-loop containing nucleoside triphosphate hydrolases"/>
    <property type="match status" value="1"/>
</dbReference>
<feature type="domain" description="NadR/Ttd14 AAA" evidence="1">
    <location>
        <begin position="3"/>
        <end position="164"/>
    </location>
</feature>
<dbReference type="Pfam" id="PF13521">
    <property type="entry name" value="AAA_28"/>
    <property type="match status" value="1"/>
</dbReference>
<accession>A0ABX8H363</accession>
<proteinExistence type="predicted"/>
<dbReference type="InterPro" id="IPR027417">
    <property type="entry name" value="P-loop_NTPase"/>
</dbReference>
<evidence type="ECO:0000259" key="1">
    <source>
        <dbReference type="Pfam" id="PF13521"/>
    </source>
</evidence>
<protein>
    <submittedName>
        <fullName evidence="2">AAA family ATPase</fullName>
    </submittedName>
</protein>
<dbReference type="EMBL" id="CP076129">
    <property type="protein sequence ID" value="QWG10143.1"/>
    <property type="molecule type" value="Genomic_DNA"/>
</dbReference>
<gene>
    <name evidence="2" type="ORF">KM029_20895</name>
</gene>
<evidence type="ECO:0000313" key="2">
    <source>
        <dbReference type="EMBL" id="QWG10143.1"/>
    </source>
</evidence>
<keyword evidence="3" id="KW-1185">Reference proteome</keyword>
<dbReference type="RefSeq" id="WP_144076816.1">
    <property type="nucleotide sequence ID" value="NZ_CP076129.1"/>
</dbReference>
<dbReference type="InterPro" id="IPR038727">
    <property type="entry name" value="NadR/Ttd14_AAA_dom"/>
</dbReference>
<dbReference type="Gene3D" id="3.40.50.300">
    <property type="entry name" value="P-loop containing nucleotide triphosphate hydrolases"/>
    <property type="match status" value="1"/>
</dbReference>